<reference evidence="3 4" key="1">
    <citation type="journal article" date="2010" name="Stand. Genomic Sci.">
        <title>Complete genome sequence of Nocardiopsis dassonvillei type strain (IMRU 509).</title>
        <authorList>
            <person name="Sun H."/>
            <person name="Lapidus A."/>
            <person name="Nolan M."/>
            <person name="Lucas S."/>
            <person name="Del Rio T.G."/>
            <person name="Tice H."/>
            <person name="Cheng J.F."/>
            <person name="Tapia R."/>
            <person name="Han C."/>
            <person name="Goodwin L."/>
            <person name="Pitluck S."/>
            <person name="Pagani I."/>
            <person name="Ivanova N."/>
            <person name="Mavromatis K."/>
            <person name="Mikhailova N."/>
            <person name="Pati A."/>
            <person name="Chen A."/>
            <person name="Palaniappan K."/>
            <person name="Land M."/>
            <person name="Hauser L."/>
            <person name="Chang Y.J."/>
            <person name="Jeffries C.D."/>
            <person name="Djao O.D."/>
            <person name="Rohde M."/>
            <person name="Sikorski J."/>
            <person name="Goker M."/>
            <person name="Woyke T."/>
            <person name="Bristow J."/>
            <person name="Eisen J.A."/>
            <person name="Markowitz V."/>
            <person name="Hugenholtz P."/>
            <person name="Kyrpides N.C."/>
            <person name="Klenk H.P."/>
        </authorList>
    </citation>
    <scope>NUCLEOTIDE SEQUENCE [LARGE SCALE GENOMIC DNA]</scope>
    <source>
        <strain evidence="4">ATCC 23218 / DSM 43111 / CIP 107115 / JCM 7437 / KCTC 9190 / NBRC 14626 / NCTC 10488 / NRRL B-5397 / IMRU 509</strain>
        <plasmid evidence="4">Chromosome 2</plasmid>
    </source>
</reference>
<dbReference type="Proteomes" id="UP000002219">
    <property type="component" value="Chromosome 2"/>
</dbReference>
<proteinExistence type="predicted"/>
<keyword evidence="4" id="KW-1185">Reference proteome</keyword>
<feature type="region of interest" description="Disordered" evidence="1">
    <location>
        <begin position="1"/>
        <end position="23"/>
    </location>
</feature>
<dbReference type="STRING" id="446468.Ndas_5322"/>
<keyword evidence="2" id="KW-0472">Membrane</keyword>
<dbReference type="EMBL" id="CP002041">
    <property type="protein sequence ID" value="ADH70702.1"/>
    <property type="molecule type" value="Genomic_DNA"/>
</dbReference>
<evidence type="ECO:0000313" key="4">
    <source>
        <dbReference type="Proteomes" id="UP000002219"/>
    </source>
</evidence>
<feature type="compositionally biased region" description="Pro residues" evidence="1">
    <location>
        <begin position="1"/>
        <end position="17"/>
    </location>
</feature>
<gene>
    <name evidence="3" type="ordered locus">Ndas_5322</name>
</gene>
<name>D7B944_NOCDD</name>
<dbReference type="GeneID" id="91487543"/>
<sequence length="69" mass="6726">MSAPVPTPPPASPPTAAPSPADAGMTTSEYAFCTIAAVAFAGVLYAVLTSGAVEDVLTDLVVNALGSGF</sequence>
<dbReference type="InterPro" id="IPR025338">
    <property type="entry name" value="DUF4244"/>
</dbReference>
<organism evidence="3 4">
    <name type="scientific">Nocardiopsis dassonvillei (strain ATCC 23218 / DSM 43111 / CIP 107115 / JCM 7437 / KCTC 9190 / NBRC 14626 / NCTC 10488 / NRRL B-5397 / IMRU 509)</name>
    <name type="common">Actinomadura dassonvillei</name>
    <dbReference type="NCBI Taxonomy" id="446468"/>
    <lineage>
        <taxon>Bacteria</taxon>
        <taxon>Bacillati</taxon>
        <taxon>Actinomycetota</taxon>
        <taxon>Actinomycetes</taxon>
        <taxon>Streptosporangiales</taxon>
        <taxon>Nocardiopsidaceae</taxon>
        <taxon>Nocardiopsis</taxon>
    </lineage>
</organism>
<dbReference type="KEGG" id="nda:Ndas_5322"/>
<keyword evidence="2" id="KW-1133">Transmembrane helix</keyword>
<dbReference type="OrthoDB" id="3748241at2"/>
<evidence type="ECO:0000256" key="2">
    <source>
        <dbReference type="SAM" id="Phobius"/>
    </source>
</evidence>
<evidence type="ECO:0000256" key="1">
    <source>
        <dbReference type="SAM" id="MobiDB-lite"/>
    </source>
</evidence>
<dbReference type="RefSeq" id="WP_013156309.1">
    <property type="nucleotide sequence ID" value="NC_014211.1"/>
</dbReference>
<accession>D7B944</accession>
<evidence type="ECO:0008006" key="5">
    <source>
        <dbReference type="Google" id="ProtNLM"/>
    </source>
</evidence>
<dbReference type="AlphaFoldDB" id="D7B944"/>
<geneLocation type="plasmid" evidence="4">
    <name>pNDAS01</name>
</geneLocation>
<feature type="transmembrane region" description="Helical" evidence="2">
    <location>
        <begin position="30"/>
        <end position="48"/>
    </location>
</feature>
<keyword evidence="2" id="KW-0812">Transmembrane</keyword>
<dbReference type="Pfam" id="PF14029">
    <property type="entry name" value="DUF4244"/>
    <property type="match status" value="1"/>
</dbReference>
<dbReference type="HOGENOM" id="CLU_2771738_0_0_11"/>
<evidence type="ECO:0000313" key="3">
    <source>
        <dbReference type="EMBL" id="ADH70702.1"/>
    </source>
</evidence>
<protein>
    <recommendedName>
        <fullName evidence="5">DUF4244 domain-containing protein</fullName>
    </recommendedName>
</protein>